<dbReference type="EMBL" id="NHMK01000008">
    <property type="protein sequence ID" value="OWL98281.1"/>
    <property type="molecule type" value="Genomic_DNA"/>
</dbReference>
<reference evidence="2 3" key="1">
    <citation type="submission" date="2017-05" db="EMBL/GenBank/DDBJ databases">
        <title>De novo genome assembly of Deniococcus indicus strain DR1.</title>
        <authorList>
            <person name="Chauhan D."/>
            <person name="Yennamalli R.M."/>
            <person name="Priyadarshini R."/>
        </authorList>
    </citation>
    <scope>NUCLEOTIDE SEQUENCE [LARGE SCALE GENOMIC DNA]</scope>
    <source>
        <strain evidence="2 3">DR1</strain>
    </source>
</reference>
<comment type="caution">
    <text evidence="2">The sequence shown here is derived from an EMBL/GenBank/DDBJ whole genome shotgun (WGS) entry which is preliminary data.</text>
</comment>
<feature type="transmembrane region" description="Helical" evidence="1">
    <location>
        <begin position="152"/>
        <end position="172"/>
    </location>
</feature>
<dbReference type="OrthoDB" id="74339at2"/>
<keyword evidence="3" id="KW-1185">Reference proteome</keyword>
<keyword evidence="1" id="KW-1133">Transmembrane helix</keyword>
<dbReference type="AlphaFoldDB" id="A0A246BRI1"/>
<evidence type="ECO:0000313" key="3">
    <source>
        <dbReference type="Proteomes" id="UP000197208"/>
    </source>
</evidence>
<keyword evidence="1" id="KW-0812">Transmembrane</keyword>
<evidence type="ECO:0000256" key="1">
    <source>
        <dbReference type="SAM" id="Phobius"/>
    </source>
</evidence>
<evidence type="ECO:0000313" key="2">
    <source>
        <dbReference type="EMBL" id="OWL98281.1"/>
    </source>
</evidence>
<feature type="transmembrane region" description="Helical" evidence="1">
    <location>
        <begin position="20"/>
        <end position="40"/>
    </location>
</feature>
<organism evidence="2 3">
    <name type="scientific">Deinococcus indicus</name>
    <dbReference type="NCBI Taxonomy" id="223556"/>
    <lineage>
        <taxon>Bacteria</taxon>
        <taxon>Thermotogati</taxon>
        <taxon>Deinococcota</taxon>
        <taxon>Deinococci</taxon>
        <taxon>Deinococcales</taxon>
        <taxon>Deinococcaceae</taxon>
        <taxon>Deinococcus</taxon>
    </lineage>
</organism>
<gene>
    <name evidence="2" type="ORF">CBQ26_02230</name>
</gene>
<keyword evidence="1" id="KW-0472">Membrane</keyword>
<dbReference type="RefSeq" id="WP_088246978.1">
    <property type="nucleotide sequence ID" value="NZ_BNAM01000005.1"/>
</dbReference>
<accession>A0A246BRI1</accession>
<dbReference type="Proteomes" id="UP000197208">
    <property type="component" value="Unassembled WGS sequence"/>
</dbReference>
<name>A0A246BRI1_9DEIO</name>
<protein>
    <submittedName>
        <fullName evidence="2">Uncharacterized protein</fullName>
    </submittedName>
</protein>
<sequence length="190" mass="20450">MTAPGSGVRRRRALRRLGVTGLWLAALLTVGAWLGVWLTLAPARAALTGAGQSLATLDRQLADTQTTLAPLDLLGRPETRDAARTLRTLAEAAQRTPLLDAFIPPATLEAGVTLARQWETDLRGRPPLPTLTDARRSVTEWQARVQTLQRRLTGLGVGLGLLVTLLCAWFAAGQVALIRLAGDAWPDRQP</sequence>
<proteinExistence type="predicted"/>